<proteinExistence type="predicted"/>
<dbReference type="EMBL" id="QQWC01000001">
    <property type="protein sequence ID" value="REJ44469.1"/>
    <property type="molecule type" value="Genomic_DNA"/>
</dbReference>
<dbReference type="Pfam" id="PF13020">
    <property type="entry name" value="NOV_C"/>
    <property type="match status" value="1"/>
</dbReference>
<organism evidence="2 3">
    <name type="scientific">Microcystis flos-aquae TF09</name>
    <dbReference type="NCBI Taxonomy" id="2060473"/>
    <lineage>
        <taxon>Bacteria</taxon>
        <taxon>Bacillati</taxon>
        <taxon>Cyanobacteriota</taxon>
        <taxon>Cyanophyceae</taxon>
        <taxon>Oscillatoriophycideae</taxon>
        <taxon>Chroococcales</taxon>
        <taxon>Microcystaceae</taxon>
        <taxon>Microcystis</taxon>
    </lineage>
</organism>
<sequence length="1545" mass="181147">MQNPKQLIEKIFNETGQSERDAENLANALTRLTGDLYTETERFIFELLQNADDIPNETGQVNVLFVILREHFLILHNGKPFDSTNVDAISSISKSTKVNNSEQTGYKGIGFKSVFADSECVYINSGNFSFKFDRNDKRHKNLEKTPWQIKPIWIDKKEYPVEIQQYQQFFTFPVATAIYVGQAKIKEYKTKLEKLFQDPRLILFLRHVQNINVIGLNNINIVDVSITKEKQGGKYKICRNNQITYWLVQDFDFNVPKQVKDKMESDKKIPDKLKLIERSKITFAAQLIDNKLVAVNEEDSVLFTYLPTNVKEYKLPFLVNADFLTTANRQEIHHDNPWNIFLFANIAYYSLTWIAEVAKKTEYRNQVTNILPSKFSLNLAKSETFISFNQEFDQALELIAFIPSEQDNKLLTVNNSILDETEITKIIPVETVRTSFDSKRYFISNSLLNKTKLKNFGVKIFDVKSLGSFLKSIHYQNIVKSNPQLIFQVLAHLKTKNLSNRELLSIKFILDENSNLASPDLLYFQIIESEKEIKEILNFDIFYFIHPDIDEKLRQDQELFAWAKNNLRIKIFNGYEILKERINQAKYKPDVELSLDNCINYVRFIFKYYSQLNSEQCQKLNELQLIYRNPKDNKYYLDCACNFYLSDFYKPQYPTEEVANLIGIENFKFVIHNYCETPATVSNWKDFFLFIGVKDPNGLDIISNTIIPMITNNAINDSNTINITRYIFNVWKTLSLSNEDIESLHKLPLLTNNGLEVASQCNLSEFYTNEELEDISLLEVSLPNLISNKYYQEGDSIIEWKRFFTGVLGVSDLKGVDLIREKIYQVLNNPEIITSENAVDICRKIFTYRTYLTQEDFQKLCGLKLLVRNNNLALAKKCYLSNYYNPQQNLETFYEDTDFYQFVSSKYSEHESSNKEQWKEFFINIGVEEKVRFWIYNDKREIQFSTQFEKEYLGVIGLDSNEQKHFFQNFIYYPHYLYFNNFRFSQKIWRYINDNWDRLNLGQQSKVWRNNIPVEVISYFQVSVKHNYSIPCFDEKCHKSSEGIYSNRIRELVGDCYNVCICSLKEEVEDFIGVKRELNVESCLTILDDIAEKYTEHTNKHDRRLNQVFEHFLRCIIQGINEEDKEKIKTWINSGKLLTYDGKFRFINDLFYFSTSLKLPPKRNSSLVKFADSGVNCSQFETILDILRVKKITIEDMDINLDKSEIDNYLPGLIKARSIFIGILLTGKRNILIEEQIKEKVDNIRFYNPHKILMMCSLIDYKESLHNYYDKDNNSIYYVRKWNSIKNVNLGKHLLDALKLDKVKITEQLMLQLLDDEIEDIKEYLLENGYDIGDITEEEKFTPPPENIQEPLNQKNISNNSRFVYSPGGTGENKEYWGEWGERKAKRMYKLLGYFAEKQSDYLALGYDFLCKDSKGKNIYSEVKTISYNNPIIRLKTSQWESLCSENRKDNYELVIVIHKGDTLIEIIRVSSVWATLKNILSKLNHQSISQANYQGTVEVILGLQKNQDGNANEILINWQRLFKSIQHSHVNIYPQGIPNVTKGS</sequence>
<name>A0A3E0LAD0_9CHRO</name>
<evidence type="ECO:0000259" key="1">
    <source>
        <dbReference type="Pfam" id="PF13020"/>
    </source>
</evidence>
<evidence type="ECO:0000313" key="2">
    <source>
        <dbReference type="EMBL" id="REJ44469.1"/>
    </source>
</evidence>
<dbReference type="InterPro" id="IPR052957">
    <property type="entry name" value="Auxin_embryo_med"/>
</dbReference>
<dbReference type="Proteomes" id="UP000256873">
    <property type="component" value="Unassembled WGS sequence"/>
</dbReference>
<dbReference type="PANTHER" id="PTHR32387:SF0">
    <property type="entry name" value="PROTEIN NO VEIN"/>
    <property type="match status" value="1"/>
</dbReference>
<dbReference type="NCBIfam" id="NF047352">
    <property type="entry name" value="P_loop_sacsin"/>
    <property type="match status" value="1"/>
</dbReference>
<dbReference type="InterPro" id="IPR036890">
    <property type="entry name" value="HATPase_C_sf"/>
</dbReference>
<dbReference type="Gene3D" id="3.30.565.10">
    <property type="entry name" value="Histidine kinase-like ATPase, C-terminal domain"/>
    <property type="match status" value="1"/>
</dbReference>
<evidence type="ECO:0000313" key="3">
    <source>
        <dbReference type="Proteomes" id="UP000256873"/>
    </source>
</evidence>
<comment type="caution">
    <text evidence="2">The sequence shown here is derived from an EMBL/GenBank/DDBJ whole genome shotgun (WGS) entry which is preliminary data.</text>
</comment>
<accession>A0A3E0LAD0</accession>
<gene>
    <name evidence="2" type="ORF">DWQ54_02780</name>
</gene>
<dbReference type="PANTHER" id="PTHR32387">
    <property type="entry name" value="WU:FJ29H11"/>
    <property type="match status" value="1"/>
</dbReference>
<feature type="domain" description="Protein NO VEIN C-terminal" evidence="1">
    <location>
        <begin position="1396"/>
        <end position="1462"/>
    </location>
</feature>
<reference evidence="2 3" key="1">
    <citation type="submission" date="2017-10" db="EMBL/GenBank/DDBJ databases">
        <title>A large-scale comparative metagenomic study reveals the eutrophication-driven functional interactions in six Microcystis-epibionts communities.</title>
        <authorList>
            <person name="Li Q."/>
            <person name="Lin F."/>
        </authorList>
    </citation>
    <scope>NUCLEOTIDE SEQUENCE [LARGE SCALE GENOMIC DNA]</scope>
    <source>
        <strain evidence="2">TF09</strain>
    </source>
</reference>
<dbReference type="InterPro" id="IPR024975">
    <property type="entry name" value="NOV_C"/>
</dbReference>
<protein>
    <submittedName>
        <fullName evidence="2">DUF3883 domain-containing protein</fullName>
    </submittedName>
</protein>
<dbReference type="SUPFAM" id="SSF55874">
    <property type="entry name" value="ATPase domain of HSP90 chaperone/DNA topoisomerase II/histidine kinase"/>
    <property type="match status" value="1"/>
</dbReference>